<keyword evidence="6 12" id="KW-0720">Serine protease</keyword>
<name>A0A8B7N1M5_HYAAZ</name>
<dbReference type="InterPro" id="IPR000209">
    <property type="entry name" value="Peptidase_S8/S53_dom"/>
</dbReference>
<dbReference type="PRINTS" id="PR00723">
    <property type="entry name" value="SUBTILISIN"/>
</dbReference>
<protein>
    <submittedName>
        <fullName evidence="17">Neuroendocrine convertase 1</fullName>
    </submittedName>
</protein>
<reference evidence="17" key="1">
    <citation type="submission" date="2025-08" db="UniProtKB">
        <authorList>
            <consortium name="RefSeq"/>
        </authorList>
    </citation>
    <scope>IDENTIFICATION</scope>
    <source>
        <tissue evidence="17">Whole organism</tissue>
    </source>
</reference>
<dbReference type="PANTHER" id="PTHR42884">
    <property type="entry name" value="PROPROTEIN CONVERTASE SUBTILISIN/KEXIN-RELATED"/>
    <property type="match status" value="1"/>
</dbReference>
<dbReference type="Gene3D" id="3.30.70.850">
    <property type="entry name" value="Peptidase S8, pro-domain"/>
    <property type="match status" value="1"/>
</dbReference>
<evidence type="ECO:0000313" key="17">
    <source>
        <dbReference type="RefSeq" id="XP_018007124.1"/>
    </source>
</evidence>
<evidence type="ECO:0000256" key="11">
    <source>
        <dbReference type="PIRSR" id="PIRSR615500-1"/>
    </source>
</evidence>
<dbReference type="InterPro" id="IPR015500">
    <property type="entry name" value="Peptidase_S8_subtilisin-rel"/>
</dbReference>
<dbReference type="GO" id="GO:0012505">
    <property type="term" value="C:endomembrane system"/>
    <property type="evidence" value="ECO:0007669"/>
    <property type="project" value="UniProtKB-ARBA"/>
</dbReference>
<keyword evidence="9" id="KW-1015">Disulfide bond</keyword>
<feature type="domain" description="P/Homo B" evidence="15">
    <location>
        <begin position="670"/>
        <end position="809"/>
    </location>
</feature>
<dbReference type="SUPFAM" id="SSF54897">
    <property type="entry name" value="Protease propeptides/inhibitors"/>
    <property type="match status" value="1"/>
</dbReference>
<gene>
    <name evidence="17" type="primary">LOC108664938</name>
</gene>
<dbReference type="SUPFAM" id="SSF49785">
    <property type="entry name" value="Galactose-binding domain-like"/>
    <property type="match status" value="1"/>
</dbReference>
<feature type="active site" description="Charge relay system" evidence="11 12">
    <location>
        <position position="379"/>
    </location>
</feature>
<dbReference type="InterPro" id="IPR032815">
    <property type="entry name" value="S8_pro-domain"/>
</dbReference>
<evidence type="ECO:0000256" key="14">
    <source>
        <dbReference type="SAM" id="SignalP"/>
    </source>
</evidence>
<dbReference type="SUPFAM" id="SSF52743">
    <property type="entry name" value="Subtilisin-like"/>
    <property type="match status" value="1"/>
</dbReference>
<evidence type="ECO:0000256" key="1">
    <source>
        <dbReference type="ARBA" id="ARBA00005325"/>
    </source>
</evidence>
<evidence type="ECO:0000256" key="12">
    <source>
        <dbReference type="PROSITE-ProRule" id="PRU01240"/>
    </source>
</evidence>
<dbReference type="PROSITE" id="PS51829">
    <property type="entry name" value="P_HOMO_B"/>
    <property type="match status" value="1"/>
</dbReference>
<dbReference type="InterPro" id="IPR034182">
    <property type="entry name" value="Kexin/furin"/>
</dbReference>
<evidence type="ECO:0000313" key="16">
    <source>
        <dbReference type="Proteomes" id="UP000694843"/>
    </source>
</evidence>
<dbReference type="GO" id="GO:0043005">
    <property type="term" value="C:neuron projection"/>
    <property type="evidence" value="ECO:0007669"/>
    <property type="project" value="TreeGrafter"/>
</dbReference>
<dbReference type="FunFam" id="3.40.50.200:FF:000021">
    <property type="entry name" value="Proprotein convertase subtilisin/kexin type 5a"/>
    <property type="match status" value="1"/>
</dbReference>
<dbReference type="InterPro" id="IPR036852">
    <property type="entry name" value="Peptidase_S8/S53_dom_sf"/>
</dbReference>
<keyword evidence="10" id="KW-0325">Glycoprotein</keyword>
<dbReference type="CDD" id="cd04059">
    <property type="entry name" value="Peptidases_S8_Protein_convertases_Kexins_Furin-like"/>
    <property type="match status" value="1"/>
</dbReference>
<proteinExistence type="inferred from homology"/>
<dbReference type="InterPro" id="IPR022398">
    <property type="entry name" value="Peptidase_S8_His-AS"/>
</dbReference>
<feature type="chain" id="PRO_5034234397" evidence="14">
    <location>
        <begin position="28"/>
        <end position="836"/>
    </location>
</feature>
<dbReference type="InterPro" id="IPR008979">
    <property type="entry name" value="Galactose-bd-like_sf"/>
</dbReference>
<feature type="region of interest" description="Disordered" evidence="13">
    <location>
        <begin position="33"/>
        <end position="59"/>
    </location>
</feature>
<evidence type="ECO:0000256" key="13">
    <source>
        <dbReference type="SAM" id="MobiDB-lite"/>
    </source>
</evidence>
<keyword evidence="16" id="KW-1185">Reference proteome</keyword>
<keyword evidence="3" id="KW-0165">Cleavage on pair of basic residues</keyword>
<evidence type="ECO:0000256" key="8">
    <source>
        <dbReference type="ARBA" id="ARBA00023145"/>
    </source>
</evidence>
<dbReference type="GO" id="GO:0005737">
    <property type="term" value="C:cytoplasm"/>
    <property type="evidence" value="ECO:0007669"/>
    <property type="project" value="UniProtKB-ARBA"/>
</dbReference>
<dbReference type="Pfam" id="PF01483">
    <property type="entry name" value="P_proprotein"/>
    <property type="match status" value="1"/>
</dbReference>
<feature type="compositionally biased region" description="Polar residues" evidence="13">
    <location>
        <begin position="33"/>
        <end position="53"/>
    </location>
</feature>
<dbReference type="OMA" id="NEWVVEI"/>
<dbReference type="PROSITE" id="PS00136">
    <property type="entry name" value="SUBTILASE_ASP"/>
    <property type="match status" value="1"/>
</dbReference>
<keyword evidence="4 14" id="KW-0732">Signal</keyword>
<keyword evidence="8" id="KW-0865">Zymogen</keyword>
<feature type="active site" description="Charge relay system" evidence="11 12">
    <location>
        <position position="594"/>
    </location>
</feature>
<dbReference type="InterPro" id="IPR038466">
    <property type="entry name" value="S8_pro-domain_sf"/>
</dbReference>
<dbReference type="KEGG" id="hazt:108664938"/>
<comment type="similarity">
    <text evidence="1">Belongs to the peptidase S8 family. Furin subfamily.</text>
</comment>
<dbReference type="Pfam" id="PF16470">
    <property type="entry name" value="S8_pro-domain"/>
    <property type="match status" value="1"/>
</dbReference>
<evidence type="ECO:0000259" key="15">
    <source>
        <dbReference type="PROSITE" id="PS51829"/>
    </source>
</evidence>
<dbReference type="GeneID" id="108664938"/>
<evidence type="ECO:0000256" key="10">
    <source>
        <dbReference type="ARBA" id="ARBA00023180"/>
    </source>
</evidence>
<dbReference type="InterPro" id="IPR002884">
    <property type="entry name" value="P_dom"/>
</dbReference>
<accession>A0A8B7N1M5</accession>
<dbReference type="FunFam" id="2.60.120.260:FF:000006">
    <property type="entry name" value="Proprotein convertase subtilisin/kexin type 5"/>
    <property type="match status" value="1"/>
</dbReference>
<keyword evidence="7" id="KW-0106">Calcium</keyword>
<dbReference type="PROSITE" id="PS51892">
    <property type="entry name" value="SUBTILASE"/>
    <property type="match status" value="1"/>
</dbReference>
<sequence length="836" mass="92289">MAFQSSKNYNITIIILAAIVGQALVHGKEYTTSVKNSKNSGEVQEKTAASSSQKESEENARLIEEQLRSIFQAEQPYIKDDELHVVKENLAFLKDVLEEARETEQAVQPAVTGSQRSGLYKKDLQQFYSPVNSKHVAGENSYGTNEEDLVVENFPAPVDGRYGYLNEWVVHLEGGPELAAQVLQDLGYHTHGLVRGFKDLYRVARNGHPRLHKREAEELTWQLQSHSQVVWAEQQQSKIREKKSYLDFMDPDSDRPLRRVKRRVADGNNVHFMNEIASLERTLLEYPEKVHYPAPSRADQEDGREKKQLLERIARFPSTSRSKNMRGELSDVFNDELVENQWYLYDSRVKASLPRLDLGVVEAWQRGFTGEGVRVMILDDGLDHQHQDLRDNYDPTISYDFNDDDADPYPRFAADVVNSHGTKCAGEVAMAANNAKCGVGVAFRARIGGIRMLDGHISDRVEGESLSFARDAVDVVSCSWGPSDDGLTVEGPGRLATAALMKGVQEGRGGKGTIFIWASGNGGMTDDNCNADGYASSVYTAAVTSASQSNKFPWYGERCASTLTSVYSSGAYMDQKIISTDLNNTCTTTFSGTSAAAPLAAGIVALALEANGNLTWRDVQHLTVLSSNYDTLSDNEGWQQNALGFFFNLRFGFGLLDAEKMVTYALNWTTVPEKVVRSVNATQQLRSPWPLPLSAATEARLEFEVTDDAMDGGVFLEHVEAVVTISAPVRGALNIQLQSPRGTRTTLLTPRDKDTSSAGFLSWPFMSVHTWGEDPRGTWVLTIVDNSQSGNSGAVSEATLVLHAATAVPPYASVQYPKQYNLVRSAGTSSSWNKKS</sequence>
<dbReference type="Gene3D" id="3.40.50.200">
    <property type="entry name" value="Peptidase S8/S53 domain"/>
    <property type="match status" value="1"/>
</dbReference>
<dbReference type="GO" id="GO:0016020">
    <property type="term" value="C:membrane"/>
    <property type="evidence" value="ECO:0007669"/>
    <property type="project" value="TreeGrafter"/>
</dbReference>
<dbReference type="GO" id="GO:0005615">
    <property type="term" value="C:extracellular space"/>
    <property type="evidence" value="ECO:0007669"/>
    <property type="project" value="TreeGrafter"/>
</dbReference>
<dbReference type="GO" id="GO:0004252">
    <property type="term" value="F:serine-type endopeptidase activity"/>
    <property type="evidence" value="ECO:0007669"/>
    <property type="project" value="UniProtKB-UniRule"/>
</dbReference>
<dbReference type="Pfam" id="PF00082">
    <property type="entry name" value="Peptidase_S8"/>
    <property type="match status" value="1"/>
</dbReference>
<dbReference type="RefSeq" id="XP_018007124.1">
    <property type="nucleotide sequence ID" value="XM_018151635.2"/>
</dbReference>
<organism evidence="16 17">
    <name type="scientific">Hyalella azteca</name>
    <name type="common">Amphipod</name>
    <dbReference type="NCBI Taxonomy" id="294128"/>
    <lineage>
        <taxon>Eukaryota</taxon>
        <taxon>Metazoa</taxon>
        <taxon>Ecdysozoa</taxon>
        <taxon>Arthropoda</taxon>
        <taxon>Crustacea</taxon>
        <taxon>Multicrustacea</taxon>
        <taxon>Malacostraca</taxon>
        <taxon>Eumalacostraca</taxon>
        <taxon>Peracarida</taxon>
        <taxon>Amphipoda</taxon>
        <taxon>Senticaudata</taxon>
        <taxon>Talitrida</taxon>
        <taxon>Talitroidea</taxon>
        <taxon>Hyalellidae</taxon>
        <taxon>Hyalella</taxon>
    </lineage>
</organism>
<feature type="active site" description="Charge relay system" evidence="11 12">
    <location>
        <position position="420"/>
    </location>
</feature>
<dbReference type="PROSITE" id="PS00138">
    <property type="entry name" value="SUBTILASE_SER"/>
    <property type="match status" value="1"/>
</dbReference>
<evidence type="ECO:0000256" key="5">
    <source>
        <dbReference type="ARBA" id="ARBA00022801"/>
    </source>
</evidence>
<keyword evidence="2 12" id="KW-0645">Protease</keyword>
<feature type="signal peptide" evidence="14">
    <location>
        <begin position="1"/>
        <end position="27"/>
    </location>
</feature>
<evidence type="ECO:0000256" key="3">
    <source>
        <dbReference type="ARBA" id="ARBA00022685"/>
    </source>
</evidence>
<dbReference type="Gene3D" id="2.60.120.260">
    <property type="entry name" value="Galactose-binding domain-like"/>
    <property type="match status" value="1"/>
</dbReference>
<dbReference type="InterPro" id="IPR023828">
    <property type="entry name" value="Peptidase_S8_Ser-AS"/>
</dbReference>
<evidence type="ECO:0000256" key="7">
    <source>
        <dbReference type="ARBA" id="ARBA00022837"/>
    </source>
</evidence>
<keyword evidence="5 12" id="KW-0378">Hydrolase</keyword>
<evidence type="ECO:0000256" key="4">
    <source>
        <dbReference type="ARBA" id="ARBA00022729"/>
    </source>
</evidence>
<dbReference type="AlphaFoldDB" id="A0A8B7N1M5"/>
<dbReference type="GO" id="GO:0016486">
    <property type="term" value="P:peptide hormone processing"/>
    <property type="evidence" value="ECO:0007669"/>
    <property type="project" value="TreeGrafter"/>
</dbReference>
<evidence type="ECO:0000256" key="6">
    <source>
        <dbReference type="ARBA" id="ARBA00022825"/>
    </source>
</evidence>
<dbReference type="PANTHER" id="PTHR42884:SF14">
    <property type="entry name" value="NEUROENDOCRINE CONVERTASE 1"/>
    <property type="match status" value="1"/>
</dbReference>
<evidence type="ECO:0000256" key="2">
    <source>
        <dbReference type="ARBA" id="ARBA00022670"/>
    </source>
</evidence>
<dbReference type="OrthoDB" id="300641at2759"/>
<dbReference type="Proteomes" id="UP000694843">
    <property type="component" value="Unplaced"/>
</dbReference>
<dbReference type="InterPro" id="IPR023827">
    <property type="entry name" value="Peptidase_S8_Asp-AS"/>
</dbReference>
<evidence type="ECO:0000256" key="9">
    <source>
        <dbReference type="ARBA" id="ARBA00023157"/>
    </source>
</evidence>
<dbReference type="PROSITE" id="PS00137">
    <property type="entry name" value="SUBTILASE_HIS"/>
    <property type="match status" value="1"/>
</dbReference>